<dbReference type="PROSITE" id="PS01031">
    <property type="entry name" value="SHSP"/>
    <property type="match status" value="1"/>
</dbReference>
<evidence type="ECO:0000313" key="5">
    <source>
        <dbReference type="Proteomes" id="UP000648239"/>
    </source>
</evidence>
<dbReference type="InterPro" id="IPR031107">
    <property type="entry name" value="Small_HSP"/>
</dbReference>
<dbReference type="CDD" id="cd06464">
    <property type="entry name" value="ACD_sHsps-like"/>
    <property type="match status" value="1"/>
</dbReference>
<dbReference type="InterPro" id="IPR002068">
    <property type="entry name" value="A-crystallin/Hsp20_dom"/>
</dbReference>
<feature type="domain" description="SHSP" evidence="3">
    <location>
        <begin position="38"/>
        <end position="151"/>
    </location>
</feature>
<dbReference type="AlphaFoldDB" id="A0A8J6XZT6"/>
<gene>
    <name evidence="4" type="ORF">IFK94_06895</name>
</gene>
<dbReference type="Proteomes" id="UP000648239">
    <property type="component" value="Unassembled WGS sequence"/>
</dbReference>
<evidence type="ECO:0000256" key="1">
    <source>
        <dbReference type="PROSITE-ProRule" id="PRU00285"/>
    </source>
</evidence>
<sequence>MAIRKIDPLRDLARLQEQMNRLFDETSARTLGPVGSADEVHGWKPPVDLVEEPDRYLLLADIPGVAAAELKIHVEKGVLRVEGVRIAPSRNHPDSFLRVERRHGPFSLAIYLPPSADPAAIKAAYRAGVLEISLPKKANGAGSRLEISLEE</sequence>
<reference evidence="4 5" key="1">
    <citation type="submission" date="2020-08" db="EMBL/GenBank/DDBJ databases">
        <title>Acidobacteriota in marine sediments use diverse sulfur dissimilation pathways.</title>
        <authorList>
            <person name="Wasmund K."/>
        </authorList>
    </citation>
    <scope>NUCLEOTIDE SEQUENCE [LARGE SCALE GENOMIC DNA]</scope>
    <source>
        <strain evidence="4">MAG AM4</strain>
    </source>
</reference>
<protein>
    <submittedName>
        <fullName evidence="4">Hsp20/alpha crystallin family protein</fullName>
    </submittedName>
</protein>
<proteinExistence type="inferred from homology"/>
<organism evidence="4 5">
    <name type="scientific">Candidatus Polarisedimenticola svalbardensis</name>
    <dbReference type="NCBI Taxonomy" id="2886004"/>
    <lineage>
        <taxon>Bacteria</taxon>
        <taxon>Pseudomonadati</taxon>
        <taxon>Acidobacteriota</taxon>
        <taxon>Candidatus Polarisedimenticolia</taxon>
        <taxon>Candidatus Polarisedimenticolales</taxon>
        <taxon>Candidatus Polarisedimenticolaceae</taxon>
        <taxon>Candidatus Polarisedimenticola</taxon>
    </lineage>
</organism>
<evidence type="ECO:0000313" key="4">
    <source>
        <dbReference type="EMBL" id="MBD3867832.1"/>
    </source>
</evidence>
<dbReference type="Gene3D" id="2.60.40.790">
    <property type="match status" value="1"/>
</dbReference>
<evidence type="ECO:0000256" key="2">
    <source>
        <dbReference type="RuleBase" id="RU003616"/>
    </source>
</evidence>
<comment type="similarity">
    <text evidence="1 2">Belongs to the small heat shock protein (HSP20) family.</text>
</comment>
<comment type="caution">
    <text evidence="4">The sequence shown here is derived from an EMBL/GenBank/DDBJ whole genome shotgun (WGS) entry which is preliminary data.</text>
</comment>
<dbReference type="PANTHER" id="PTHR11527">
    <property type="entry name" value="HEAT-SHOCK PROTEIN 20 FAMILY MEMBER"/>
    <property type="match status" value="1"/>
</dbReference>
<name>A0A8J6XZT6_9BACT</name>
<dbReference type="EMBL" id="JACXWD010000016">
    <property type="protein sequence ID" value="MBD3867832.1"/>
    <property type="molecule type" value="Genomic_DNA"/>
</dbReference>
<dbReference type="Pfam" id="PF00011">
    <property type="entry name" value="HSP20"/>
    <property type="match status" value="1"/>
</dbReference>
<evidence type="ECO:0000259" key="3">
    <source>
        <dbReference type="PROSITE" id="PS01031"/>
    </source>
</evidence>
<dbReference type="SUPFAM" id="SSF49764">
    <property type="entry name" value="HSP20-like chaperones"/>
    <property type="match status" value="1"/>
</dbReference>
<accession>A0A8J6XZT6</accession>
<dbReference type="InterPro" id="IPR008978">
    <property type="entry name" value="HSP20-like_chaperone"/>
</dbReference>